<dbReference type="AlphaFoldDB" id="A0A837GC92"/>
<sequence length="252" mass="28586">MKLKPWLVSVVLLMATSVSYASDSKRIKIVSQEWLGYTNSDGTGLYWEIVKAVFQPLNVPLTLEVLPWKRAKHLVRKQEASAYLGDYFYPNADAFLYPQWHLSVEEDVIVVFARGSLDWEEQQLSSLVNKKVAWVRGYGFEKGFFKDIPLELVEVDSAEQGMKLLKKGRVSALIDYPSSMASSELLATDAFVTEVAKKGEKLYVVFSNTESSNTLIEMFDTHMPQLIQSGELKQIYLTHGQDYEAYMSSIGE</sequence>
<comment type="caution">
    <text evidence="2">The sequence shown here is derived from an EMBL/GenBank/DDBJ whole genome shotgun (WGS) entry which is preliminary data.</text>
</comment>
<dbReference type="PANTHER" id="PTHR35936:SF6">
    <property type="entry name" value="AMINO ACID ABC TRANSPORTER SUBSTRATE-BINDING PAAT FAMILY PROTEIN"/>
    <property type="match status" value="1"/>
</dbReference>
<accession>A0A837GC92</accession>
<reference evidence="2" key="1">
    <citation type="journal article" date="2015" name="BMC Genomics">
        <title>Genome mining reveals unlocked bioactive potential of marine Gram-negative bacteria.</title>
        <authorList>
            <person name="Machado H."/>
            <person name="Sonnenschein E.C."/>
            <person name="Melchiorsen J."/>
            <person name="Gram L."/>
        </authorList>
    </citation>
    <scope>NUCLEOTIDE SEQUENCE</scope>
    <source>
        <strain evidence="2">S2052</strain>
    </source>
</reference>
<organism evidence="2">
    <name type="scientific">Vibrio coralliilyticus</name>
    <dbReference type="NCBI Taxonomy" id="190893"/>
    <lineage>
        <taxon>Bacteria</taxon>
        <taxon>Pseudomonadati</taxon>
        <taxon>Pseudomonadota</taxon>
        <taxon>Gammaproteobacteria</taxon>
        <taxon>Vibrionales</taxon>
        <taxon>Vibrionaceae</taxon>
        <taxon>Vibrio</taxon>
    </lineage>
</organism>
<protein>
    <submittedName>
        <fullName evidence="2">Amino acid ABC transporter substrate-binding protein</fullName>
    </submittedName>
</protein>
<evidence type="ECO:0000256" key="1">
    <source>
        <dbReference type="ARBA" id="ARBA00010333"/>
    </source>
</evidence>
<dbReference type="PANTHER" id="PTHR35936">
    <property type="entry name" value="MEMBRANE-BOUND LYTIC MUREIN TRANSGLYCOSYLASE F"/>
    <property type="match status" value="1"/>
</dbReference>
<gene>
    <name evidence="2" type="ORF">TW71_01725</name>
</gene>
<evidence type="ECO:0000313" key="2">
    <source>
        <dbReference type="EMBL" id="KJY77775.1"/>
    </source>
</evidence>
<comment type="similarity">
    <text evidence="1">Belongs to the bacterial solute-binding protein 3 family.</text>
</comment>
<name>A0A837GC92_9VIBR</name>
<dbReference type="EMBL" id="JXXR01000001">
    <property type="protein sequence ID" value="KJY77775.1"/>
    <property type="molecule type" value="Genomic_DNA"/>
</dbReference>
<proteinExistence type="inferred from homology"/>
<dbReference type="SUPFAM" id="SSF53850">
    <property type="entry name" value="Periplasmic binding protein-like II"/>
    <property type="match status" value="1"/>
</dbReference>
<dbReference type="RefSeq" id="WP_045984767.1">
    <property type="nucleotide sequence ID" value="NZ_CP063051.1"/>
</dbReference>
<dbReference type="Gene3D" id="3.40.190.10">
    <property type="entry name" value="Periplasmic binding protein-like II"/>
    <property type="match status" value="2"/>
</dbReference>